<keyword evidence="3" id="KW-1185">Reference proteome</keyword>
<reference evidence="2" key="1">
    <citation type="journal article" date="2021" name="Sci. Adv.">
        <title>The American lobster genome reveals insights on longevity, neural, and immune adaptations.</title>
        <authorList>
            <person name="Polinski J.M."/>
            <person name="Zimin A.V."/>
            <person name="Clark K.F."/>
            <person name="Kohn A.B."/>
            <person name="Sadowski N."/>
            <person name="Timp W."/>
            <person name="Ptitsyn A."/>
            <person name="Khanna P."/>
            <person name="Romanova D.Y."/>
            <person name="Williams P."/>
            <person name="Greenwood S.J."/>
            <person name="Moroz L.L."/>
            <person name="Walt D.R."/>
            <person name="Bodnar A.G."/>
        </authorList>
    </citation>
    <scope>NUCLEOTIDE SEQUENCE</scope>
    <source>
        <strain evidence="2">GMGI-L3</strain>
    </source>
</reference>
<organism evidence="2 3">
    <name type="scientific">Homarus americanus</name>
    <name type="common">American lobster</name>
    <dbReference type="NCBI Taxonomy" id="6706"/>
    <lineage>
        <taxon>Eukaryota</taxon>
        <taxon>Metazoa</taxon>
        <taxon>Ecdysozoa</taxon>
        <taxon>Arthropoda</taxon>
        <taxon>Crustacea</taxon>
        <taxon>Multicrustacea</taxon>
        <taxon>Malacostraca</taxon>
        <taxon>Eumalacostraca</taxon>
        <taxon>Eucarida</taxon>
        <taxon>Decapoda</taxon>
        <taxon>Pleocyemata</taxon>
        <taxon>Astacidea</taxon>
        <taxon>Nephropoidea</taxon>
        <taxon>Nephropidae</taxon>
        <taxon>Homarus</taxon>
    </lineage>
</organism>
<protein>
    <submittedName>
        <fullName evidence="2">Uncharacterized protein</fullName>
    </submittedName>
</protein>
<name>A0A8J5JD67_HOMAM</name>
<evidence type="ECO:0000313" key="3">
    <source>
        <dbReference type="Proteomes" id="UP000747542"/>
    </source>
</evidence>
<accession>A0A8J5JD67</accession>
<evidence type="ECO:0000256" key="1">
    <source>
        <dbReference type="SAM" id="MobiDB-lite"/>
    </source>
</evidence>
<evidence type="ECO:0000313" key="2">
    <source>
        <dbReference type="EMBL" id="KAG7155790.1"/>
    </source>
</evidence>
<proteinExistence type="predicted"/>
<comment type="caution">
    <text evidence="2">The sequence shown here is derived from an EMBL/GenBank/DDBJ whole genome shotgun (WGS) entry which is preliminary data.</text>
</comment>
<dbReference type="Proteomes" id="UP000747542">
    <property type="component" value="Unassembled WGS sequence"/>
</dbReference>
<gene>
    <name evidence="2" type="ORF">Hamer_G026620</name>
</gene>
<feature type="region of interest" description="Disordered" evidence="1">
    <location>
        <begin position="1"/>
        <end position="24"/>
    </location>
</feature>
<dbReference type="AlphaFoldDB" id="A0A8J5JD67"/>
<dbReference type="EMBL" id="JAHLQT010040439">
    <property type="protein sequence ID" value="KAG7155790.1"/>
    <property type="molecule type" value="Genomic_DNA"/>
</dbReference>
<feature type="compositionally biased region" description="Polar residues" evidence="1">
    <location>
        <begin position="1"/>
        <end position="14"/>
    </location>
</feature>
<sequence>MRKSLAETQTTSSPRPKDCTTKDLQGVGSEVEINNFRSRSRGWRILWLTLLAPDINSVAGVLKLYLRA</sequence>